<feature type="domain" description="RagB/SusD" evidence="6">
    <location>
        <begin position="340"/>
        <end position="468"/>
    </location>
</feature>
<dbReference type="Pfam" id="PF07980">
    <property type="entry name" value="SusD_RagB"/>
    <property type="match status" value="1"/>
</dbReference>
<accession>A0A1M5MA18</accession>
<evidence type="ECO:0000259" key="7">
    <source>
        <dbReference type="Pfam" id="PF14322"/>
    </source>
</evidence>
<evidence type="ECO:0000256" key="1">
    <source>
        <dbReference type="ARBA" id="ARBA00004442"/>
    </source>
</evidence>
<comment type="similarity">
    <text evidence="2">Belongs to the SusD family.</text>
</comment>
<name>A0A1M5MA18_SALEC</name>
<dbReference type="STRING" id="1073325.SAMN05444483_12611"/>
<comment type="subcellular location">
    <subcellularLocation>
        <location evidence="1">Cell outer membrane</location>
    </subcellularLocation>
</comment>
<keyword evidence="5" id="KW-0998">Cell outer membrane</keyword>
<evidence type="ECO:0000259" key="6">
    <source>
        <dbReference type="Pfam" id="PF07980"/>
    </source>
</evidence>
<dbReference type="EMBL" id="FQVT01000026">
    <property type="protein sequence ID" value="SHG74194.1"/>
    <property type="molecule type" value="Genomic_DNA"/>
</dbReference>
<gene>
    <name evidence="8" type="ORF">SAMN05444483_12611</name>
</gene>
<keyword evidence="4" id="KW-0472">Membrane</keyword>
<evidence type="ECO:0000313" key="9">
    <source>
        <dbReference type="Proteomes" id="UP000183945"/>
    </source>
</evidence>
<dbReference type="Pfam" id="PF14322">
    <property type="entry name" value="SusD-like_3"/>
    <property type="match status" value="1"/>
</dbReference>
<dbReference type="SUPFAM" id="SSF48452">
    <property type="entry name" value="TPR-like"/>
    <property type="match status" value="1"/>
</dbReference>
<dbReference type="CDD" id="cd08977">
    <property type="entry name" value="SusD"/>
    <property type="match status" value="1"/>
</dbReference>
<evidence type="ECO:0000256" key="2">
    <source>
        <dbReference type="ARBA" id="ARBA00006275"/>
    </source>
</evidence>
<protein>
    <submittedName>
        <fullName evidence="8">SusD family protein</fullName>
    </submittedName>
</protein>
<reference evidence="9" key="1">
    <citation type="submission" date="2016-11" db="EMBL/GenBank/DDBJ databases">
        <authorList>
            <person name="Varghese N."/>
            <person name="Submissions S."/>
        </authorList>
    </citation>
    <scope>NUCLEOTIDE SEQUENCE [LARGE SCALE GENOMIC DNA]</scope>
    <source>
        <strain evidence="9">DSM 24579</strain>
    </source>
</reference>
<dbReference type="AlphaFoldDB" id="A0A1M5MA18"/>
<feature type="domain" description="SusD-like N-terminal" evidence="7">
    <location>
        <begin position="86"/>
        <end position="229"/>
    </location>
</feature>
<dbReference type="Proteomes" id="UP000183945">
    <property type="component" value="Unassembled WGS sequence"/>
</dbReference>
<dbReference type="GO" id="GO:0009279">
    <property type="term" value="C:cell outer membrane"/>
    <property type="evidence" value="ECO:0007669"/>
    <property type="project" value="UniProtKB-SubCell"/>
</dbReference>
<proteinExistence type="inferred from homology"/>
<dbReference type="InterPro" id="IPR011990">
    <property type="entry name" value="TPR-like_helical_dom_sf"/>
</dbReference>
<organism evidence="8 9">
    <name type="scientific">Salegentibacter echinorum</name>
    <dbReference type="NCBI Taxonomy" id="1073325"/>
    <lineage>
        <taxon>Bacteria</taxon>
        <taxon>Pseudomonadati</taxon>
        <taxon>Bacteroidota</taxon>
        <taxon>Flavobacteriia</taxon>
        <taxon>Flavobacteriales</taxon>
        <taxon>Flavobacteriaceae</taxon>
        <taxon>Salegentibacter</taxon>
    </lineage>
</organism>
<evidence type="ECO:0000256" key="5">
    <source>
        <dbReference type="ARBA" id="ARBA00023237"/>
    </source>
</evidence>
<dbReference type="RefSeq" id="WP_072881947.1">
    <property type="nucleotide sequence ID" value="NZ_FQVT01000026.1"/>
</dbReference>
<dbReference type="Gene3D" id="1.25.40.390">
    <property type="match status" value="1"/>
</dbReference>
<evidence type="ECO:0000313" key="8">
    <source>
        <dbReference type="EMBL" id="SHG74194.1"/>
    </source>
</evidence>
<dbReference type="InterPro" id="IPR012944">
    <property type="entry name" value="SusD_RagB_dom"/>
</dbReference>
<dbReference type="OrthoDB" id="621570at2"/>
<keyword evidence="3" id="KW-0732">Signal</keyword>
<dbReference type="InterPro" id="IPR033985">
    <property type="entry name" value="SusD-like_N"/>
</dbReference>
<evidence type="ECO:0000256" key="4">
    <source>
        <dbReference type="ARBA" id="ARBA00023136"/>
    </source>
</evidence>
<sequence length="468" mass="53654">MKLTIYIKRFIVIVIYCCISSCEDYVEIEAPDHKIGSEVIFNNDQIARSAMTGIYNQMSFASLTSGRLGSYTVLGDLSSDILELRTTSSSFQSYLEFQEHEIQPSNLQNLNLWSGAYNLIYMSNSLLEGLARSEQITETVHKQLEGEARFVRAFTYFYLVNLYGDVPLLLSTNYKENSLSGRHPITEVYQQIEMDLNEAAGLLGEEYLNGERTQVNAFAAKALLARVYLFQEKWELAEKLSSEVISQSGTYEILDNLNEVFLANSREAIWQISPIGKGSGSTNTNEGSVFIIHPSLPVLSRIKLSEDFVGHFSDTDNRMNHWIAFHQRVSAYHPFKYKIRNSSEPVTEYSMVLRLAEQYLIRSEALLMQGKLDEAIADVNIIRKRANLDLIEETNPSVSREELMDIIQEERSKELFAEWGHRWLDLKRTRKVDVLSSDSPLWENTDVLYPIPEEERIKNPNLEQNQGY</sequence>
<evidence type="ECO:0000256" key="3">
    <source>
        <dbReference type="ARBA" id="ARBA00022729"/>
    </source>
</evidence>
<keyword evidence="9" id="KW-1185">Reference proteome</keyword>